<dbReference type="SUPFAM" id="SSF81383">
    <property type="entry name" value="F-box domain"/>
    <property type="match status" value="1"/>
</dbReference>
<name>A0A0B5IX38_9VIRU</name>
<dbReference type="EMBL" id="KP136319">
    <property type="protein sequence ID" value="AJF97288.1"/>
    <property type="molecule type" value="Genomic_DNA"/>
</dbReference>
<dbReference type="GeneID" id="23462205"/>
<sequence>MDNGFGSCSDHADVLPPELWDRILNGVDRRGRPLLDPRFRCMARMTCSRWRAVTSATSKADRVRIASTVSRGRDFCGHKPETGKPTDRVVYASAVADIFARSGQAPDLALSTVCRALRPDNPRDHAITLAAMAASGVGDYFQHVLALVAGDAPCVDPTHVGCTGRASCVDGGRLRRAIYIACLHRGCVYEEGQVEALVTELELLMCVGDIIRADRPHSLGAVLVHLGCRCASHDPTSLHNDVRPRETAMGVWDALANWGTLSTTRVVLAIQRGTSFFDVGAVLRRYLVGVWRYGHWVKEVVRCGRREVIEAHDGSAGMHMAEALREAINMDRLSMAQWLAAHHRQHGGTGICGMAPEKVRTLLADCMGGKSTAWWRWLVAYGCDPTDDDARPILARSWCRDADALDFIDLRTRQSALTDGGKHVVDLLCADPPRLAWSVRERTMRTLAPHMPVGSAPVSNGLWQQAMVQVTERIVKAHPRASDVSASLLWLCRKAHRWGLLDDALALSAICAGVTADDLDHPRALLAHVPSEPEVWSVWVGKVTPLPVPVVAVARTFCGPPTDREVVATISGLLRLLDEAGLVSLLP</sequence>
<evidence type="ECO:0000313" key="2">
    <source>
        <dbReference type="Proteomes" id="UP000202511"/>
    </source>
</evidence>
<dbReference type="Proteomes" id="UP000202511">
    <property type="component" value="Segment"/>
</dbReference>
<organism evidence="1 2">
    <name type="scientific">Pandoravirus inopinatum</name>
    <dbReference type="NCBI Taxonomy" id="1605721"/>
    <lineage>
        <taxon>Viruses</taxon>
        <taxon>Pandoravirus</taxon>
    </lineage>
</organism>
<reference evidence="1 2" key="1">
    <citation type="journal article" date="2015" name="Parasitol. Res.">
        <title>Viruses in close associations with free-living amoebae.</title>
        <authorList>
            <person name="Scheid P."/>
        </authorList>
    </citation>
    <scope>NUCLEOTIDE SEQUENCE [LARGE SCALE GENOMIC DNA]</scope>
    <source>
        <strain evidence="1">KlaHel</strain>
    </source>
</reference>
<dbReference type="KEGG" id="vg:23462205"/>
<protein>
    <submittedName>
        <fullName evidence="1">F-box domain protein</fullName>
    </submittedName>
</protein>
<dbReference type="CDD" id="cd09917">
    <property type="entry name" value="F-box_SF"/>
    <property type="match status" value="1"/>
</dbReference>
<accession>A0A0B5IX38</accession>
<dbReference type="RefSeq" id="YP_009119523.1">
    <property type="nucleotide sequence ID" value="NC_026440.1"/>
</dbReference>
<proteinExistence type="predicted"/>
<evidence type="ECO:0000313" key="1">
    <source>
        <dbReference type="EMBL" id="AJF97288.1"/>
    </source>
</evidence>
<dbReference type="InterPro" id="IPR036047">
    <property type="entry name" value="F-box-like_dom_sf"/>
</dbReference>